<dbReference type="SMART" id="SM00369">
    <property type="entry name" value="LRR_TYP"/>
    <property type="match status" value="10"/>
</dbReference>
<evidence type="ECO:0000313" key="5">
    <source>
        <dbReference type="EMBL" id="KAJ9585348.1"/>
    </source>
</evidence>
<dbReference type="SMART" id="SM00365">
    <property type="entry name" value="LRR_SD22"/>
    <property type="match status" value="5"/>
</dbReference>
<reference evidence="5" key="1">
    <citation type="journal article" date="2023" name="IScience">
        <title>Live-bearing cockroach genome reveals convergent evolutionary mechanisms linked to viviparity in insects and beyond.</title>
        <authorList>
            <person name="Fouks B."/>
            <person name="Harrison M.C."/>
            <person name="Mikhailova A.A."/>
            <person name="Marchal E."/>
            <person name="English S."/>
            <person name="Carruthers M."/>
            <person name="Jennings E.C."/>
            <person name="Chiamaka E.L."/>
            <person name="Frigard R.A."/>
            <person name="Pippel M."/>
            <person name="Attardo G.M."/>
            <person name="Benoit J.B."/>
            <person name="Bornberg-Bauer E."/>
            <person name="Tobe S.S."/>
        </authorList>
    </citation>
    <scope>NUCLEOTIDE SEQUENCE</scope>
    <source>
        <strain evidence="5">Stay&amp;Tobe</strain>
    </source>
</reference>
<accession>A0AAD7ZRG3</accession>
<feature type="signal peptide" evidence="4">
    <location>
        <begin position="1"/>
        <end position="16"/>
    </location>
</feature>
<evidence type="ECO:0000256" key="2">
    <source>
        <dbReference type="ARBA" id="ARBA00022729"/>
    </source>
</evidence>
<gene>
    <name evidence="5" type="ORF">L9F63_002845</name>
</gene>
<dbReference type="InterPro" id="IPR050328">
    <property type="entry name" value="Dev_Immune_Receptor"/>
</dbReference>
<dbReference type="PROSITE" id="PS51450">
    <property type="entry name" value="LRR"/>
    <property type="match status" value="2"/>
</dbReference>
<sequence length="709" mass="80664">MLLTLVVILAFSPTGALECPTKCRCSNYKTWCRYSRLQTLPLHLAATTLSLSIHYDDIKKLNTSMVSRTRLNNLTHLELNSVQLQQIEPGSFKYMNLLKKLIITNNNINRLHADTFKYLHNLHYLNLKQNKITYLHDGAFLDLVNMRYLYLEENRVPPLPANVFYAMKNNSKCKAMKAPGVLDINNKFSRFPSHNFGAFQQLCSFTKMSISGSTSTSIAKDAFVGTTRVRDLKLSFIPLVELTNIFNGLEKLTNLQITYTNALNNIEIGALENLTALKYLELSHNKLTSIRSGTFRCLQSLKVLKLDYTNISIIEKNAFKGLESLESLSLEYSKLTTMHDGIFESLTSLKELFIRASIIEQIDPDAFNSLSQIKIIRFFVDYNNKKIITLKNNTLSRLKTLSVVHLSVFKFSVEAGAFPEVWSIQIFSKNITHRLEDVYYPSINYEFALQRVTCVIMATFGDIHIRANVKSVQGHHTIHELYLLIKGEIPILQKQVYELLENMLNFTYLNIKITGLNSFETLASLSDLQISHLDISNCNSVNFKANSSFRFPNIQSLFIMDSKMLEIHTNAFTQLKSMMYIKMSHIQRVAIASGTFIGLNNLKVLEFHFNDGIVTIPTWTVSSQNKTRLPKMNKNITTTFEAGTFLGLGNLEILVLSRNGNISLTKAMFEGLHNIIEIDLSWNGIKEIIPGVFGAECVEYFKLSCKKCI</sequence>
<evidence type="ECO:0000256" key="3">
    <source>
        <dbReference type="ARBA" id="ARBA00022737"/>
    </source>
</evidence>
<protein>
    <submittedName>
        <fullName evidence="5">Uncharacterized protein</fullName>
    </submittedName>
</protein>
<dbReference type="Pfam" id="PF13855">
    <property type="entry name" value="LRR_8"/>
    <property type="match status" value="3"/>
</dbReference>
<proteinExistence type="predicted"/>
<keyword evidence="1" id="KW-0433">Leucine-rich repeat</keyword>
<evidence type="ECO:0000313" key="6">
    <source>
        <dbReference type="Proteomes" id="UP001233999"/>
    </source>
</evidence>
<dbReference type="PANTHER" id="PTHR24373">
    <property type="entry name" value="SLIT RELATED LEUCINE-RICH REPEAT NEURONAL PROTEIN"/>
    <property type="match status" value="1"/>
</dbReference>
<keyword evidence="2 4" id="KW-0732">Signal</keyword>
<dbReference type="InterPro" id="IPR032675">
    <property type="entry name" value="LRR_dom_sf"/>
</dbReference>
<reference evidence="5" key="2">
    <citation type="submission" date="2023-05" db="EMBL/GenBank/DDBJ databases">
        <authorList>
            <person name="Fouks B."/>
        </authorList>
    </citation>
    <scope>NUCLEOTIDE SEQUENCE</scope>
    <source>
        <strain evidence="5">Stay&amp;Tobe</strain>
        <tissue evidence="5">Testes</tissue>
    </source>
</reference>
<comment type="caution">
    <text evidence="5">The sequence shown here is derived from an EMBL/GenBank/DDBJ whole genome shotgun (WGS) entry which is preliminary data.</text>
</comment>
<dbReference type="SUPFAM" id="SSF52058">
    <property type="entry name" value="L domain-like"/>
    <property type="match status" value="2"/>
</dbReference>
<feature type="chain" id="PRO_5042236087" evidence="4">
    <location>
        <begin position="17"/>
        <end position="709"/>
    </location>
</feature>
<organism evidence="5 6">
    <name type="scientific">Diploptera punctata</name>
    <name type="common">Pacific beetle cockroach</name>
    <dbReference type="NCBI Taxonomy" id="6984"/>
    <lineage>
        <taxon>Eukaryota</taxon>
        <taxon>Metazoa</taxon>
        <taxon>Ecdysozoa</taxon>
        <taxon>Arthropoda</taxon>
        <taxon>Hexapoda</taxon>
        <taxon>Insecta</taxon>
        <taxon>Pterygota</taxon>
        <taxon>Neoptera</taxon>
        <taxon>Polyneoptera</taxon>
        <taxon>Dictyoptera</taxon>
        <taxon>Blattodea</taxon>
        <taxon>Blaberoidea</taxon>
        <taxon>Blaberidae</taxon>
        <taxon>Diplopterinae</taxon>
        <taxon>Diploptera</taxon>
    </lineage>
</organism>
<dbReference type="InterPro" id="IPR003591">
    <property type="entry name" value="Leu-rich_rpt_typical-subtyp"/>
</dbReference>
<dbReference type="InterPro" id="IPR001611">
    <property type="entry name" value="Leu-rich_rpt"/>
</dbReference>
<dbReference type="Gene3D" id="3.80.10.10">
    <property type="entry name" value="Ribonuclease Inhibitor"/>
    <property type="match status" value="4"/>
</dbReference>
<keyword evidence="3" id="KW-0677">Repeat</keyword>
<evidence type="ECO:0000256" key="4">
    <source>
        <dbReference type="SAM" id="SignalP"/>
    </source>
</evidence>
<evidence type="ECO:0000256" key="1">
    <source>
        <dbReference type="ARBA" id="ARBA00022614"/>
    </source>
</evidence>
<dbReference type="Proteomes" id="UP001233999">
    <property type="component" value="Unassembled WGS sequence"/>
</dbReference>
<keyword evidence="6" id="KW-1185">Reference proteome</keyword>
<dbReference type="PANTHER" id="PTHR24373:SF397">
    <property type="entry name" value="IG-LIKE DOMAIN-CONTAINING PROTEIN"/>
    <property type="match status" value="1"/>
</dbReference>
<dbReference type="AlphaFoldDB" id="A0AAD7ZRG3"/>
<name>A0AAD7ZRG3_DIPPU</name>
<dbReference type="EMBL" id="JASPKZ010007280">
    <property type="protein sequence ID" value="KAJ9585348.1"/>
    <property type="molecule type" value="Genomic_DNA"/>
</dbReference>
<dbReference type="FunFam" id="3.80.10.10:FF:001164">
    <property type="entry name" value="GH01279p"/>
    <property type="match status" value="1"/>
</dbReference>